<comment type="caution">
    <text evidence="1">The sequence shown here is derived from an EMBL/GenBank/DDBJ whole genome shotgun (WGS) entry which is preliminary data.</text>
</comment>
<evidence type="ECO:0000313" key="2">
    <source>
        <dbReference type="Proteomes" id="UP000790377"/>
    </source>
</evidence>
<dbReference type="Proteomes" id="UP000790377">
    <property type="component" value="Unassembled WGS sequence"/>
</dbReference>
<protein>
    <submittedName>
        <fullName evidence="1">Uncharacterized protein</fullName>
    </submittedName>
</protein>
<proteinExistence type="predicted"/>
<gene>
    <name evidence="1" type="ORF">BJ138DRAFT_1177862</name>
</gene>
<organism evidence="1 2">
    <name type="scientific">Hygrophoropsis aurantiaca</name>
    <dbReference type="NCBI Taxonomy" id="72124"/>
    <lineage>
        <taxon>Eukaryota</taxon>
        <taxon>Fungi</taxon>
        <taxon>Dikarya</taxon>
        <taxon>Basidiomycota</taxon>
        <taxon>Agaricomycotina</taxon>
        <taxon>Agaricomycetes</taxon>
        <taxon>Agaricomycetidae</taxon>
        <taxon>Boletales</taxon>
        <taxon>Coniophorineae</taxon>
        <taxon>Hygrophoropsidaceae</taxon>
        <taxon>Hygrophoropsis</taxon>
    </lineage>
</organism>
<keyword evidence="2" id="KW-1185">Reference proteome</keyword>
<evidence type="ECO:0000313" key="1">
    <source>
        <dbReference type="EMBL" id="KAH7913670.1"/>
    </source>
</evidence>
<accession>A0ACB8AKF4</accession>
<dbReference type="EMBL" id="MU267626">
    <property type="protein sequence ID" value="KAH7913670.1"/>
    <property type="molecule type" value="Genomic_DNA"/>
</dbReference>
<name>A0ACB8AKF4_9AGAM</name>
<reference evidence="1" key="1">
    <citation type="journal article" date="2021" name="New Phytol.">
        <title>Evolutionary innovations through gain and loss of genes in the ectomycorrhizal Boletales.</title>
        <authorList>
            <person name="Wu G."/>
            <person name="Miyauchi S."/>
            <person name="Morin E."/>
            <person name="Kuo A."/>
            <person name="Drula E."/>
            <person name="Varga T."/>
            <person name="Kohler A."/>
            <person name="Feng B."/>
            <person name="Cao Y."/>
            <person name="Lipzen A."/>
            <person name="Daum C."/>
            <person name="Hundley H."/>
            <person name="Pangilinan J."/>
            <person name="Johnson J."/>
            <person name="Barry K."/>
            <person name="LaButti K."/>
            <person name="Ng V."/>
            <person name="Ahrendt S."/>
            <person name="Min B."/>
            <person name="Choi I.G."/>
            <person name="Park H."/>
            <person name="Plett J.M."/>
            <person name="Magnuson J."/>
            <person name="Spatafora J.W."/>
            <person name="Nagy L.G."/>
            <person name="Henrissat B."/>
            <person name="Grigoriev I.V."/>
            <person name="Yang Z.L."/>
            <person name="Xu J."/>
            <person name="Martin F.M."/>
        </authorList>
    </citation>
    <scope>NUCLEOTIDE SEQUENCE</scope>
    <source>
        <strain evidence="1">ATCC 28755</strain>
    </source>
</reference>
<sequence length="490" mass="47759">MRSFNTILPLALLATAAIGVPLGPVQFKLDIPITCVIVNEVFLNPSNALDLLRMYEAHLPTKMSAETFIILLDWCQEEGGIPGLRARDTPSECSPAGDKVDSSVEPHASSSNTSPSDNNTPTVEQSQSGASSPSGQHAISSDGNASHSNGPMVEQSPQSGAPPPSGQHASSSDGNSQGPESSSDATSTSSAPGSPSGNPSSTGGENSTGGNNGQATTPDNTQATPAESSSTAQVQNNAAAACPEGQIIDANAQGIMSDPGLGGALCVADSTAASELSSLSPQANPDLIANSPVPAMKTSGPIAILDNDVAPGQVASPAKFATNGVKASGPTTILNDDNTSTSPSSSAQDNSTGGCPEGQVLSSSGEGVASGMGNAICVAIPTNSNDNATTAPDQNPGGAGQGTNAETPAAGTAGQGTNAEKPAAGAAGQGTNTETPAAGTARPESSSNDNANSPAAANAANPCPAGQVVDTTDGGVVPSPGSKGVACVAA</sequence>